<keyword evidence="1 2" id="KW-0694">RNA-binding</keyword>
<dbReference type="InterPro" id="IPR003954">
    <property type="entry name" value="RRM_euk-type"/>
</dbReference>
<evidence type="ECO:0000313" key="7">
    <source>
        <dbReference type="Proteomes" id="UP000716291"/>
    </source>
</evidence>
<feature type="compositionally biased region" description="Low complexity" evidence="4">
    <location>
        <begin position="182"/>
        <end position="194"/>
    </location>
</feature>
<name>A0A9P6X2U3_RHIOR</name>
<feature type="domain" description="RRM" evidence="5">
    <location>
        <begin position="408"/>
        <end position="487"/>
    </location>
</feature>
<evidence type="ECO:0000313" key="6">
    <source>
        <dbReference type="EMBL" id="KAG1304076.1"/>
    </source>
</evidence>
<evidence type="ECO:0000256" key="3">
    <source>
        <dbReference type="SAM" id="Coils"/>
    </source>
</evidence>
<reference evidence="6" key="1">
    <citation type="journal article" date="2020" name="Microb. Genom.">
        <title>Genetic diversity of clinical and environmental Mucorales isolates obtained from an investigation of mucormycosis cases among solid organ transplant recipients.</title>
        <authorList>
            <person name="Nguyen M.H."/>
            <person name="Kaul D."/>
            <person name="Muto C."/>
            <person name="Cheng S.J."/>
            <person name="Richter R.A."/>
            <person name="Bruno V.M."/>
            <person name="Liu G."/>
            <person name="Beyhan S."/>
            <person name="Sundermann A.J."/>
            <person name="Mounaud S."/>
            <person name="Pasculle A.W."/>
            <person name="Nierman W.C."/>
            <person name="Driscoll E."/>
            <person name="Cumbie R."/>
            <person name="Clancy C.J."/>
            <person name="Dupont C.L."/>
        </authorList>
    </citation>
    <scope>NUCLEOTIDE SEQUENCE</scope>
    <source>
        <strain evidence="6">GL11</strain>
    </source>
</reference>
<dbReference type="InterPro" id="IPR012677">
    <property type="entry name" value="Nucleotide-bd_a/b_plait_sf"/>
</dbReference>
<organism evidence="6 7">
    <name type="scientific">Rhizopus oryzae</name>
    <name type="common">Mucormycosis agent</name>
    <name type="synonym">Rhizopus arrhizus var. delemar</name>
    <dbReference type="NCBI Taxonomy" id="64495"/>
    <lineage>
        <taxon>Eukaryota</taxon>
        <taxon>Fungi</taxon>
        <taxon>Fungi incertae sedis</taxon>
        <taxon>Mucoromycota</taxon>
        <taxon>Mucoromycotina</taxon>
        <taxon>Mucoromycetes</taxon>
        <taxon>Mucorales</taxon>
        <taxon>Mucorineae</taxon>
        <taxon>Rhizopodaceae</taxon>
        <taxon>Rhizopus</taxon>
    </lineage>
</organism>
<dbReference type="Gene3D" id="3.30.70.330">
    <property type="match status" value="2"/>
</dbReference>
<feature type="domain" description="RRM" evidence="5">
    <location>
        <begin position="316"/>
        <end position="393"/>
    </location>
</feature>
<feature type="coiled-coil region" evidence="3">
    <location>
        <begin position="34"/>
        <end position="61"/>
    </location>
</feature>
<evidence type="ECO:0000256" key="1">
    <source>
        <dbReference type="ARBA" id="ARBA00022884"/>
    </source>
</evidence>
<dbReference type="SMART" id="SM00361">
    <property type="entry name" value="RRM_1"/>
    <property type="match status" value="1"/>
</dbReference>
<feature type="region of interest" description="Disordered" evidence="4">
    <location>
        <begin position="1"/>
        <end position="24"/>
    </location>
</feature>
<dbReference type="InterPro" id="IPR000504">
    <property type="entry name" value="RRM_dom"/>
</dbReference>
<proteinExistence type="predicted"/>
<dbReference type="PANTHER" id="PTHR23236:SF11">
    <property type="entry name" value="EUKARYOTIC TRANSLATION INITIATION FACTOR 4H"/>
    <property type="match status" value="1"/>
</dbReference>
<feature type="compositionally biased region" description="Basic and acidic residues" evidence="4">
    <location>
        <begin position="487"/>
        <end position="507"/>
    </location>
</feature>
<sequence>MEPEEITQTLGHRQPGIKKHETKTPKRLVDAQERIQFLKEMEKTREELAEFKKNMNTLIQQMDHMSAVLENSKDRVCLGEIEQDLTITEEVNVNLQVLLERAVKTQRESDVYATQSIRTMCSKLALVVYESNQLQGRLASLESHQKEQEGSVDDISKRMKEYTQMLEQAQGTIHMLQEPRKSCSSSRRTSTASLTDDDNDSTITKKETHIITGYIQSPPLGPQQHKVQHGLRMLFPNQNAMANQLTDKKTKKVEEPVSDSEEYESDKEEQPSSSDEEESDNEKDQKREREEEKEEVPVKKVKIERIEKKKFGAEGTTVFVGQLNFDATADDIRAHFGQCGPVSDVRLRMHPNGVKSRGFAHIDFTSTEGKQAAMALDGTEFMGRTIRVDDAQPAQGRSTDTNYGPKTDKVFVANLSYDTDEESLKQAFEKFGTIVGEIGLPISRDTGRIRGIAYIQFETEDEAEAAVKGMNGVYLDGRPIRTDFSGDNDRNRLGERPARQRFADRFAGRGAKKQQRGKFGKRGGSRM</sequence>
<feature type="compositionally biased region" description="Polar residues" evidence="4">
    <location>
        <begin position="1"/>
        <end position="11"/>
    </location>
</feature>
<dbReference type="OrthoDB" id="439808at2759"/>
<evidence type="ECO:0000256" key="4">
    <source>
        <dbReference type="SAM" id="MobiDB-lite"/>
    </source>
</evidence>
<dbReference type="Proteomes" id="UP000716291">
    <property type="component" value="Unassembled WGS sequence"/>
</dbReference>
<dbReference type="PROSITE" id="PS50102">
    <property type="entry name" value="RRM"/>
    <property type="match status" value="2"/>
</dbReference>
<feature type="region of interest" description="Disordered" evidence="4">
    <location>
        <begin position="243"/>
        <end position="298"/>
    </location>
</feature>
<feature type="region of interest" description="Disordered" evidence="4">
    <location>
        <begin position="480"/>
        <end position="527"/>
    </location>
</feature>
<dbReference type="Pfam" id="PF00076">
    <property type="entry name" value="RRM_1"/>
    <property type="match status" value="2"/>
</dbReference>
<evidence type="ECO:0000259" key="5">
    <source>
        <dbReference type="PROSITE" id="PS50102"/>
    </source>
</evidence>
<feature type="compositionally biased region" description="Basic and acidic residues" evidence="4">
    <location>
        <begin position="282"/>
        <end position="298"/>
    </location>
</feature>
<gene>
    <name evidence="6" type="ORF">G6F64_009518</name>
</gene>
<accession>A0A9P6X2U3</accession>
<protein>
    <recommendedName>
        <fullName evidence="5">RRM domain-containing protein</fullName>
    </recommendedName>
</protein>
<comment type="caution">
    <text evidence="6">The sequence shown here is derived from an EMBL/GenBank/DDBJ whole genome shotgun (WGS) entry which is preliminary data.</text>
</comment>
<dbReference type="PANTHER" id="PTHR23236">
    <property type="entry name" value="EUKARYOTIC TRANSLATION INITIATION FACTOR 4B/4H"/>
    <property type="match status" value="1"/>
</dbReference>
<feature type="region of interest" description="Disordered" evidence="4">
    <location>
        <begin position="172"/>
        <end position="203"/>
    </location>
</feature>
<dbReference type="GO" id="GO:0003723">
    <property type="term" value="F:RNA binding"/>
    <property type="evidence" value="ECO:0007669"/>
    <property type="project" value="UniProtKB-UniRule"/>
</dbReference>
<keyword evidence="7" id="KW-1185">Reference proteome</keyword>
<dbReference type="SMART" id="SM00360">
    <property type="entry name" value="RRM"/>
    <property type="match status" value="2"/>
</dbReference>
<dbReference type="InterPro" id="IPR035979">
    <property type="entry name" value="RBD_domain_sf"/>
</dbReference>
<feature type="compositionally biased region" description="Basic and acidic residues" evidence="4">
    <location>
        <begin position="246"/>
        <end position="255"/>
    </location>
</feature>
<dbReference type="EMBL" id="JAANQT010001749">
    <property type="protein sequence ID" value="KAG1304076.1"/>
    <property type="molecule type" value="Genomic_DNA"/>
</dbReference>
<dbReference type="AlphaFoldDB" id="A0A9P6X2U3"/>
<keyword evidence="3" id="KW-0175">Coiled coil</keyword>
<feature type="compositionally biased region" description="Basic residues" evidence="4">
    <location>
        <begin position="510"/>
        <end position="527"/>
    </location>
</feature>
<evidence type="ECO:0000256" key="2">
    <source>
        <dbReference type="PROSITE-ProRule" id="PRU00176"/>
    </source>
</evidence>
<feature type="compositionally biased region" description="Acidic residues" evidence="4">
    <location>
        <begin position="256"/>
        <end position="267"/>
    </location>
</feature>
<dbReference type="SUPFAM" id="SSF54928">
    <property type="entry name" value="RNA-binding domain, RBD"/>
    <property type="match status" value="2"/>
</dbReference>